<keyword evidence="9" id="KW-0472">Membrane</keyword>
<feature type="domain" description="Histidine kinase" evidence="10">
    <location>
        <begin position="268"/>
        <end position="463"/>
    </location>
</feature>
<keyword evidence="9" id="KW-1133">Transmembrane helix</keyword>
<dbReference type="PANTHER" id="PTHR24421:SF10">
    <property type="entry name" value="NITRATE_NITRITE SENSOR PROTEIN NARQ"/>
    <property type="match status" value="1"/>
</dbReference>
<keyword evidence="9" id="KW-0812">Transmembrane</keyword>
<evidence type="ECO:0000256" key="6">
    <source>
        <dbReference type="ARBA" id="ARBA00022777"/>
    </source>
</evidence>
<dbReference type="GO" id="GO:0016020">
    <property type="term" value="C:membrane"/>
    <property type="evidence" value="ECO:0007669"/>
    <property type="project" value="InterPro"/>
</dbReference>
<feature type="transmembrane region" description="Helical" evidence="9">
    <location>
        <begin position="145"/>
        <end position="163"/>
    </location>
</feature>
<feature type="transmembrane region" description="Helical" evidence="9">
    <location>
        <begin position="42"/>
        <end position="65"/>
    </location>
</feature>
<dbReference type="CDD" id="cd16917">
    <property type="entry name" value="HATPase_UhpB-NarQ-NarX-like"/>
    <property type="match status" value="1"/>
</dbReference>
<dbReference type="Gene3D" id="1.20.5.1930">
    <property type="match status" value="1"/>
</dbReference>
<dbReference type="Proteomes" id="UP000516160">
    <property type="component" value="Chromosome"/>
</dbReference>
<evidence type="ECO:0000256" key="5">
    <source>
        <dbReference type="ARBA" id="ARBA00022741"/>
    </source>
</evidence>
<dbReference type="KEGG" id="acae:HYG86_03825"/>
<dbReference type="Pfam" id="PF02518">
    <property type="entry name" value="HATPase_c"/>
    <property type="match status" value="1"/>
</dbReference>
<feature type="transmembrane region" description="Helical" evidence="9">
    <location>
        <begin position="12"/>
        <end position="30"/>
    </location>
</feature>
<evidence type="ECO:0000313" key="11">
    <source>
        <dbReference type="EMBL" id="QNO13959.1"/>
    </source>
</evidence>
<feature type="transmembrane region" description="Helical" evidence="9">
    <location>
        <begin position="225"/>
        <end position="245"/>
    </location>
</feature>
<proteinExistence type="predicted"/>
<dbReference type="RefSeq" id="WP_213167622.1">
    <property type="nucleotide sequence ID" value="NZ_CP058559.1"/>
</dbReference>
<keyword evidence="3" id="KW-0597">Phosphoprotein</keyword>
<dbReference type="Gene3D" id="3.30.565.10">
    <property type="entry name" value="Histidine kinase-like ATPase, C-terminal domain"/>
    <property type="match status" value="1"/>
</dbReference>
<dbReference type="PANTHER" id="PTHR24421">
    <property type="entry name" value="NITRATE/NITRITE SENSOR PROTEIN NARX-RELATED"/>
    <property type="match status" value="1"/>
</dbReference>
<evidence type="ECO:0000256" key="3">
    <source>
        <dbReference type="ARBA" id="ARBA00022553"/>
    </source>
</evidence>
<dbReference type="SMART" id="SM00387">
    <property type="entry name" value="HATPase_c"/>
    <property type="match status" value="1"/>
</dbReference>
<gene>
    <name evidence="11" type="ORF">HYG86_03825</name>
</gene>
<keyword evidence="7" id="KW-0067">ATP-binding</keyword>
<dbReference type="EMBL" id="CP058559">
    <property type="protein sequence ID" value="QNO13959.1"/>
    <property type="molecule type" value="Genomic_DNA"/>
</dbReference>
<keyword evidence="8" id="KW-0902">Two-component regulatory system</keyword>
<sequence>MDFFGPKSIPLYFIYGLAFFTMGISALQQSNKKISNFPLMKALIYLAGFGVIHGLSEWVSMIIIADSYPEYIVQQYQFKMFLNATSFASLFAFGFALFEFKDYKLEKLKKIPWVLLTIWALGFFIMDWLYPDVATNIKYPMYSTMSRYFIGLPGGILVAYALYQNSEAMRNLNLKIISIKFKALAVVFLMYGIFAGLIVSQQNFFPANVINKNVFEIIFGIPIEAARTFSAILITFLFIDIIKIFTWEVNEKISRLIQVQAATQERRKLGRELHDVLIQKLFATGLRAEFLMEDEDNPGNKEQLIEIKEDLNEVISDIRGFIARFSPQKIEVEDLKANITELVEKFQEWKTVLIKLNYEVPAIALGQLSNEKLTQVYYIVQEALSNVIKHSKATEAEVTIKSTLRELIVIISDNGVGVDLKSIKSDSFGIKSIKERASLADGTLAIKANIMGTTITLTIPWEEFLND</sequence>
<evidence type="ECO:0000256" key="9">
    <source>
        <dbReference type="SAM" id="Phobius"/>
    </source>
</evidence>
<evidence type="ECO:0000256" key="2">
    <source>
        <dbReference type="ARBA" id="ARBA00012438"/>
    </source>
</evidence>
<accession>A0A7G9W5J7</accession>
<dbReference type="InterPro" id="IPR050482">
    <property type="entry name" value="Sensor_HK_TwoCompSys"/>
</dbReference>
<dbReference type="Pfam" id="PF07730">
    <property type="entry name" value="HisKA_3"/>
    <property type="match status" value="1"/>
</dbReference>
<evidence type="ECO:0000256" key="7">
    <source>
        <dbReference type="ARBA" id="ARBA00022840"/>
    </source>
</evidence>
<comment type="catalytic activity">
    <reaction evidence="1">
        <text>ATP + protein L-histidine = ADP + protein N-phospho-L-histidine.</text>
        <dbReference type="EC" id="2.7.13.3"/>
    </reaction>
</comment>
<evidence type="ECO:0000256" key="4">
    <source>
        <dbReference type="ARBA" id="ARBA00022679"/>
    </source>
</evidence>
<dbReference type="GO" id="GO:0005524">
    <property type="term" value="F:ATP binding"/>
    <property type="evidence" value="ECO:0007669"/>
    <property type="project" value="UniProtKB-KW"/>
</dbReference>
<name>A0A7G9W5J7_ALKCA</name>
<keyword evidence="6 11" id="KW-0418">Kinase</keyword>
<keyword evidence="5" id="KW-0547">Nucleotide-binding</keyword>
<dbReference type="GO" id="GO:0046983">
    <property type="term" value="F:protein dimerization activity"/>
    <property type="evidence" value="ECO:0007669"/>
    <property type="project" value="InterPro"/>
</dbReference>
<keyword evidence="12" id="KW-1185">Reference proteome</keyword>
<dbReference type="AlphaFoldDB" id="A0A7G9W5J7"/>
<dbReference type="InterPro" id="IPR011712">
    <property type="entry name" value="Sig_transdc_His_kin_sub3_dim/P"/>
</dbReference>
<protein>
    <recommendedName>
        <fullName evidence="2">histidine kinase</fullName>
        <ecNumber evidence="2">2.7.13.3</ecNumber>
    </recommendedName>
</protein>
<evidence type="ECO:0000259" key="10">
    <source>
        <dbReference type="PROSITE" id="PS50109"/>
    </source>
</evidence>
<feature type="transmembrane region" description="Helical" evidence="9">
    <location>
        <begin position="80"/>
        <end position="100"/>
    </location>
</feature>
<dbReference type="GO" id="GO:0000155">
    <property type="term" value="F:phosphorelay sensor kinase activity"/>
    <property type="evidence" value="ECO:0007669"/>
    <property type="project" value="InterPro"/>
</dbReference>
<dbReference type="InterPro" id="IPR036890">
    <property type="entry name" value="HATPase_C_sf"/>
</dbReference>
<evidence type="ECO:0000313" key="12">
    <source>
        <dbReference type="Proteomes" id="UP000516160"/>
    </source>
</evidence>
<dbReference type="InterPro" id="IPR005467">
    <property type="entry name" value="His_kinase_dom"/>
</dbReference>
<dbReference type="InterPro" id="IPR003594">
    <property type="entry name" value="HATPase_dom"/>
</dbReference>
<reference evidence="11 12" key="1">
    <citation type="submission" date="2020-07" db="EMBL/GenBank/DDBJ databases">
        <title>Alkalicella. sp. LB2 genome.</title>
        <authorList>
            <person name="Postec A."/>
            <person name="Quemeneur M."/>
        </authorList>
    </citation>
    <scope>NUCLEOTIDE SEQUENCE [LARGE SCALE GENOMIC DNA]</scope>
    <source>
        <strain evidence="11 12">LB2</strain>
    </source>
</reference>
<feature type="transmembrane region" description="Helical" evidence="9">
    <location>
        <begin position="112"/>
        <end position="130"/>
    </location>
</feature>
<evidence type="ECO:0000256" key="1">
    <source>
        <dbReference type="ARBA" id="ARBA00000085"/>
    </source>
</evidence>
<dbReference type="SUPFAM" id="SSF55874">
    <property type="entry name" value="ATPase domain of HSP90 chaperone/DNA topoisomerase II/histidine kinase"/>
    <property type="match status" value="1"/>
</dbReference>
<organism evidence="11 12">
    <name type="scientific">Alkalicella caledoniensis</name>
    <dbReference type="NCBI Taxonomy" id="2731377"/>
    <lineage>
        <taxon>Bacteria</taxon>
        <taxon>Bacillati</taxon>
        <taxon>Bacillota</taxon>
        <taxon>Clostridia</taxon>
        <taxon>Eubacteriales</taxon>
        <taxon>Proteinivoracaceae</taxon>
        <taxon>Alkalicella</taxon>
    </lineage>
</organism>
<evidence type="ECO:0000256" key="8">
    <source>
        <dbReference type="ARBA" id="ARBA00023012"/>
    </source>
</evidence>
<dbReference type="PROSITE" id="PS50109">
    <property type="entry name" value="HIS_KIN"/>
    <property type="match status" value="1"/>
</dbReference>
<feature type="transmembrane region" description="Helical" evidence="9">
    <location>
        <begin position="183"/>
        <end position="205"/>
    </location>
</feature>
<dbReference type="EC" id="2.7.13.3" evidence="2"/>
<keyword evidence="4" id="KW-0808">Transferase</keyword>